<accession>A0ABX7AM44</accession>
<protein>
    <submittedName>
        <fullName evidence="2">Discoidin domain-containing protein</fullName>
    </submittedName>
</protein>
<dbReference type="Gene3D" id="2.60.120.260">
    <property type="entry name" value="Galactose-binding domain-like"/>
    <property type="match status" value="2"/>
</dbReference>
<name>A0ABX7AM44_9BACI</name>
<dbReference type="InterPro" id="IPR008979">
    <property type="entry name" value="Galactose-bd-like_sf"/>
</dbReference>
<evidence type="ECO:0000259" key="1">
    <source>
        <dbReference type="PROSITE" id="PS50022"/>
    </source>
</evidence>
<dbReference type="PROSITE" id="PS50022">
    <property type="entry name" value="FA58C_3"/>
    <property type="match status" value="1"/>
</dbReference>
<dbReference type="SUPFAM" id="SSF49785">
    <property type="entry name" value="Galactose-binding domain-like"/>
    <property type="match status" value="1"/>
</dbReference>
<feature type="domain" description="F5/8 type C" evidence="1">
    <location>
        <begin position="239"/>
        <end position="391"/>
    </location>
</feature>
<evidence type="ECO:0000313" key="3">
    <source>
        <dbReference type="Proteomes" id="UP000596049"/>
    </source>
</evidence>
<gene>
    <name evidence="2" type="ORF">FJQ98_16860</name>
</gene>
<evidence type="ECO:0000313" key="2">
    <source>
        <dbReference type="EMBL" id="QQP10914.1"/>
    </source>
</evidence>
<dbReference type="RefSeq" id="WP_053595625.1">
    <property type="nucleotide sequence ID" value="NZ_CP067341.1"/>
</dbReference>
<proteinExistence type="predicted"/>
<dbReference type="EMBL" id="CP067341">
    <property type="protein sequence ID" value="QQP10914.1"/>
    <property type="molecule type" value="Genomic_DNA"/>
</dbReference>
<dbReference type="Pfam" id="PF00754">
    <property type="entry name" value="F5_F8_type_C"/>
    <property type="match status" value="1"/>
</dbReference>
<reference evidence="2 3" key="1">
    <citation type="submission" date="2020-01" db="EMBL/GenBank/DDBJ databases">
        <authorList>
            <person name="Liu G."/>
            <person name="Liu B."/>
        </authorList>
    </citation>
    <scope>NUCLEOTIDE SEQUENCE [LARGE SCALE GENOMIC DNA]</scope>
    <source>
        <strain evidence="2 3">FJAT-51161</strain>
    </source>
</reference>
<keyword evidence="3" id="KW-1185">Reference proteome</keyword>
<sequence length="395" mass="44277">MATIGQALASPESGWKRYDIPLVSDDIFKINGDYGKLFESYYYNGTAIFLSSTSSNLLFYFKGTSLRVTGSAYSTQSIDSTVNIDGDIHVIGINVPNSQFVGQALLLDVQGLEDEFHKVEIKKGVTFSDIVLDAVDINESGEFRFPYKKLALKNPTTSELYSLSDNTLIHLPNSSDKNMILHGIEQDKEIQLDVPFTKHDCVNESPVVNVSGKVFTQNIGKINTLSIKEVEESDNKPIYTWYSTNMTANNIPAPFIASASSEYNTTYQAWRAFDGITNVNAWLTVANTTIGWLKLDLGQKKPINIFKMTCRDGSTDAITKAMPKDFELYGSNDDSTYSLLGVFNNQVKWSFLEERVFTVNNSNEYRYLRLNILSNGGFTEYSNIGELIYGFKREV</sequence>
<dbReference type="InterPro" id="IPR000421">
    <property type="entry name" value="FA58C"/>
</dbReference>
<organism evidence="2 3">
    <name type="scientific">Lysinibacillus agricola</name>
    <dbReference type="NCBI Taxonomy" id="2590012"/>
    <lineage>
        <taxon>Bacteria</taxon>
        <taxon>Bacillati</taxon>
        <taxon>Bacillota</taxon>
        <taxon>Bacilli</taxon>
        <taxon>Bacillales</taxon>
        <taxon>Bacillaceae</taxon>
        <taxon>Lysinibacillus</taxon>
    </lineage>
</organism>
<dbReference type="Proteomes" id="UP000596049">
    <property type="component" value="Chromosome"/>
</dbReference>